<dbReference type="KEGG" id="serj:SGUI_0099"/>
<dbReference type="GO" id="GO:0005978">
    <property type="term" value="P:glycogen biosynthetic process"/>
    <property type="evidence" value="ECO:0007669"/>
    <property type="project" value="UniProtKB-KW"/>
</dbReference>
<dbReference type="GO" id="GO:0008878">
    <property type="term" value="F:glucose-1-phosphate adenylyltransferase activity"/>
    <property type="evidence" value="ECO:0007669"/>
    <property type="project" value="UniProtKB-EC"/>
</dbReference>
<keyword evidence="9" id="KW-1185">Reference proteome</keyword>
<organism evidence="8 9">
    <name type="scientific">Serinicoccus hydrothermalis</name>
    <dbReference type="NCBI Taxonomy" id="1758689"/>
    <lineage>
        <taxon>Bacteria</taxon>
        <taxon>Bacillati</taxon>
        <taxon>Actinomycetota</taxon>
        <taxon>Actinomycetes</taxon>
        <taxon>Micrococcales</taxon>
        <taxon>Ornithinimicrobiaceae</taxon>
        <taxon>Serinicoccus</taxon>
    </lineage>
</organism>
<evidence type="ECO:0000256" key="4">
    <source>
        <dbReference type="ARBA" id="ARBA00023056"/>
    </source>
</evidence>
<dbReference type="Pfam" id="PF00483">
    <property type="entry name" value="NTP_transferase"/>
    <property type="match status" value="1"/>
</dbReference>
<keyword evidence="4" id="KW-0320">Glycogen biosynthesis</keyword>
<dbReference type="STRING" id="1758689.SGUI_0099"/>
<accession>A0A1B1N7X8</accession>
<evidence type="ECO:0000259" key="7">
    <source>
        <dbReference type="Pfam" id="PF24894"/>
    </source>
</evidence>
<evidence type="ECO:0000313" key="8">
    <source>
        <dbReference type="EMBL" id="ANS77495.1"/>
    </source>
</evidence>
<dbReference type="InterPro" id="IPR029044">
    <property type="entry name" value="Nucleotide-diphossugar_trans"/>
</dbReference>
<dbReference type="InterPro" id="IPR011831">
    <property type="entry name" value="ADP-Glc_PPase"/>
</dbReference>
<dbReference type="AlphaFoldDB" id="A0A1B1N7X8"/>
<sequence length="414" mass="44797">MSTLPADLRVLAIVQAGGQGSRMDVLTRERAKPALPFAASHALVDFPLSALAAAGISDVWVSVQFQSSSLDSYLAGGRPWDLDRTRGGFRRVTPEEGSGTAHEDGFSHGNADGLFRMREAIRLEDPDVLLVLSADHIFSLDLRAVMAEHLEREAECTLVTAQIGRQEARHKMVVAHDRRGRVTEVWNKPSRPRYGTVATEIFLYRPDVLLEELDRLRRELNRTGEDTHDTGLGDFGEHLVPALVRRGRVYAAPMTGYWKDVGRPQAYLQAHRDLLAGKVDVFDHPDRPVLGPAIPGVPGWVGEDGELVDAMIGSGSRVRGRVVRSVLGPDVEVQRGAVVEDSVLLSEVVVEAHATVRSAIVDRGVWIGRDAVVGAAPPGTRVTDAAIALIGQDSRVGRGTTVPPGARLEPGSTT</sequence>
<name>A0A1B1N7X8_9MICO</name>
<keyword evidence="3 8" id="KW-0548">Nucleotidyltransferase</keyword>
<evidence type="ECO:0000256" key="1">
    <source>
        <dbReference type="ARBA" id="ARBA00010443"/>
    </source>
</evidence>
<dbReference type="PANTHER" id="PTHR43523">
    <property type="entry name" value="GLUCOSE-1-PHOSPHATE ADENYLYLTRANSFERASE-RELATED"/>
    <property type="match status" value="1"/>
</dbReference>
<gene>
    <name evidence="8" type="ORF">SGUI_0099</name>
</gene>
<dbReference type="EMBL" id="CP014989">
    <property type="protein sequence ID" value="ANS77495.1"/>
    <property type="molecule type" value="Genomic_DNA"/>
</dbReference>
<reference evidence="8 9" key="1">
    <citation type="submission" date="2016-03" db="EMBL/GenBank/DDBJ databases">
        <title>Shallow-sea hydrothermal system.</title>
        <authorList>
            <person name="Tang K."/>
        </authorList>
    </citation>
    <scope>NUCLEOTIDE SEQUENCE [LARGE SCALE GENOMIC DNA]</scope>
    <source>
        <strain evidence="8 9">JLT9</strain>
    </source>
</reference>
<dbReference type="OrthoDB" id="9801810at2"/>
<dbReference type="RefSeq" id="WP_157621681.1">
    <property type="nucleotide sequence ID" value="NZ_CP014989.1"/>
</dbReference>
<evidence type="ECO:0000313" key="9">
    <source>
        <dbReference type="Proteomes" id="UP000092482"/>
    </source>
</evidence>
<dbReference type="PATRIC" id="fig|1758689.4.peg.99"/>
<proteinExistence type="inferred from homology"/>
<dbReference type="SUPFAM" id="SSF53448">
    <property type="entry name" value="Nucleotide-diphospho-sugar transferases"/>
    <property type="match status" value="1"/>
</dbReference>
<feature type="domain" description="Glucose-1-phosphate adenylyltransferase/Bifunctional protein GlmU-like C-terminal hexapeptide" evidence="7">
    <location>
        <begin position="302"/>
        <end position="376"/>
    </location>
</feature>
<dbReference type="SUPFAM" id="SSF51161">
    <property type="entry name" value="Trimeric LpxA-like enzymes"/>
    <property type="match status" value="1"/>
</dbReference>
<protein>
    <submittedName>
        <fullName evidence="8">Glucose-1-phosphate adenylyltransferase</fullName>
        <ecNumber evidence="8">2.7.7.27</ecNumber>
    </submittedName>
</protein>
<evidence type="ECO:0000256" key="3">
    <source>
        <dbReference type="ARBA" id="ARBA00022695"/>
    </source>
</evidence>
<dbReference type="InterPro" id="IPR056818">
    <property type="entry name" value="GlmU/GlgC-like_hexapep"/>
</dbReference>
<evidence type="ECO:0000256" key="2">
    <source>
        <dbReference type="ARBA" id="ARBA00022679"/>
    </source>
</evidence>
<comment type="similarity">
    <text evidence="1">Belongs to the bacterial/plant glucose-1-phosphate adenylyltransferase family.</text>
</comment>
<dbReference type="Gene3D" id="3.90.550.10">
    <property type="entry name" value="Spore Coat Polysaccharide Biosynthesis Protein SpsA, Chain A"/>
    <property type="match status" value="1"/>
</dbReference>
<dbReference type="InterPro" id="IPR005835">
    <property type="entry name" value="NTP_transferase_dom"/>
</dbReference>
<dbReference type="PANTHER" id="PTHR43523:SF2">
    <property type="entry name" value="GLUCOSE-1-PHOSPHATE ADENYLYLTRANSFERASE"/>
    <property type="match status" value="1"/>
</dbReference>
<dbReference type="InterPro" id="IPR011004">
    <property type="entry name" value="Trimer_LpxA-like_sf"/>
</dbReference>
<keyword evidence="2 8" id="KW-0808">Transferase</keyword>
<dbReference type="Proteomes" id="UP000092482">
    <property type="component" value="Chromosome"/>
</dbReference>
<feature type="domain" description="Nucleotidyl transferase" evidence="6">
    <location>
        <begin position="12"/>
        <end position="275"/>
    </location>
</feature>
<dbReference type="Gene3D" id="2.160.10.10">
    <property type="entry name" value="Hexapeptide repeat proteins"/>
    <property type="match status" value="1"/>
</dbReference>
<feature type="region of interest" description="Disordered" evidence="5">
    <location>
        <begin position="85"/>
        <end position="106"/>
    </location>
</feature>
<evidence type="ECO:0000256" key="5">
    <source>
        <dbReference type="SAM" id="MobiDB-lite"/>
    </source>
</evidence>
<dbReference type="Pfam" id="PF24894">
    <property type="entry name" value="Hexapep_GlmU"/>
    <property type="match status" value="1"/>
</dbReference>
<dbReference type="EC" id="2.7.7.27" evidence="8"/>
<evidence type="ECO:0000259" key="6">
    <source>
        <dbReference type="Pfam" id="PF00483"/>
    </source>
</evidence>